<dbReference type="PIRSF" id="PIRSF016719">
    <property type="entry name" value="UCP016719"/>
    <property type="match status" value="1"/>
</dbReference>
<dbReference type="EMBL" id="JBHRYQ010000001">
    <property type="protein sequence ID" value="MFC3809836.1"/>
    <property type="molecule type" value="Genomic_DNA"/>
</dbReference>
<dbReference type="InterPro" id="IPR048503">
    <property type="entry name" value="NamZ_C"/>
</dbReference>
<dbReference type="Pfam" id="PF07075">
    <property type="entry name" value="NamZ_N"/>
    <property type="match status" value="1"/>
</dbReference>
<keyword evidence="4" id="KW-1185">Reference proteome</keyword>
<dbReference type="InterPro" id="IPR048502">
    <property type="entry name" value="NamZ_N"/>
</dbReference>
<dbReference type="InterPro" id="IPR008302">
    <property type="entry name" value="NamZ"/>
</dbReference>
<name>A0ABV7YS99_9BACT</name>
<proteinExistence type="predicted"/>
<feature type="domain" description="Peptidoglycan beta-N-acetylmuramidase NamZ C-terminal" evidence="2">
    <location>
        <begin position="252"/>
        <end position="391"/>
    </location>
</feature>
<protein>
    <submittedName>
        <fullName evidence="3">Exo-beta-N-acetylmuramidase NamZ domain-containing protein</fullName>
    </submittedName>
</protein>
<reference evidence="4" key="1">
    <citation type="journal article" date="2019" name="Int. J. Syst. Evol. Microbiol.">
        <title>The Global Catalogue of Microorganisms (GCM) 10K type strain sequencing project: providing services to taxonomists for standard genome sequencing and annotation.</title>
        <authorList>
            <consortium name="The Broad Institute Genomics Platform"/>
            <consortium name="The Broad Institute Genome Sequencing Center for Infectious Disease"/>
            <person name="Wu L."/>
            <person name="Ma J."/>
        </authorList>
    </citation>
    <scope>NUCLEOTIDE SEQUENCE [LARGE SCALE GENOMIC DNA]</scope>
    <source>
        <strain evidence="4">CECT 7956</strain>
    </source>
</reference>
<dbReference type="Proteomes" id="UP001595616">
    <property type="component" value="Unassembled WGS sequence"/>
</dbReference>
<evidence type="ECO:0000259" key="2">
    <source>
        <dbReference type="Pfam" id="PF20732"/>
    </source>
</evidence>
<gene>
    <name evidence="3" type="ORF">ACFOOI_04140</name>
</gene>
<evidence type="ECO:0000313" key="4">
    <source>
        <dbReference type="Proteomes" id="UP001595616"/>
    </source>
</evidence>
<evidence type="ECO:0000313" key="3">
    <source>
        <dbReference type="EMBL" id="MFC3809836.1"/>
    </source>
</evidence>
<sequence>MKLAILGFLLVSCSFSTKRLTEEKPNADTKVIVGAENLSEYLDLISNKKVGLVVNHTSMTKKGHLVDFLHNKKINIEAIFAPEHGFRGEASAGDLISNSKDKNTGAPIYSLYGKNKKPTQSQLKGLDVVVFDIQDVGVRFYTYISTLFYVQQACAENGIKLIVLDRPNPNGHYVAGPVLDMAYTSFVGIAPIPVVYGLTIGELAGLYNGEGYLGKELICDLTVIKNKNYKHKTPYDLPIKPSPNLPNYTSILLYPSLCLMEPTQISVGRGTDKQFQILGGPDSHLGEFLFTPKDMPGAENPVNEGKLCYGDDYSQVDAYQKPFSLEFICKFYHNFTDQSTFFTNKKFFNLLIGNDWVIKDIEAGLSANEIEKKWQADLEKFKITRKKYLLYE</sequence>
<evidence type="ECO:0000259" key="1">
    <source>
        <dbReference type="Pfam" id="PF07075"/>
    </source>
</evidence>
<comment type="caution">
    <text evidence="3">The sequence shown here is derived from an EMBL/GenBank/DDBJ whole genome shotgun (WGS) entry which is preliminary data.</text>
</comment>
<dbReference type="Pfam" id="PF20732">
    <property type="entry name" value="NamZ_C"/>
    <property type="match status" value="1"/>
</dbReference>
<accession>A0ABV7YS99</accession>
<dbReference type="RefSeq" id="WP_379835405.1">
    <property type="nucleotide sequence ID" value="NZ_JBHRYQ010000001.1"/>
</dbReference>
<organism evidence="3 4">
    <name type="scientific">Lacihabitans lacunae</name>
    <dbReference type="NCBI Taxonomy" id="1028214"/>
    <lineage>
        <taxon>Bacteria</taxon>
        <taxon>Pseudomonadati</taxon>
        <taxon>Bacteroidota</taxon>
        <taxon>Cytophagia</taxon>
        <taxon>Cytophagales</taxon>
        <taxon>Leadbetterellaceae</taxon>
        <taxon>Lacihabitans</taxon>
    </lineage>
</organism>
<dbReference type="PANTHER" id="PTHR42915:SF1">
    <property type="entry name" value="PEPTIDOGLYCAN BETA-N-ACETYLMURAMIDASE NAMZ"/>
    <property type="match status" value="1"/>
</dbReference>
<dbReference type="Gene3D" id="3.90.1150.140">
    <property type="match status" value="1"/>
</dbReference>
<dbReference type="PANTHER" id="PTHR42915">
    <property type="entry name" value="HYPOTHETICAL 460 KDA PROTEIN IN FEUA-SIGW INTERGENIC REGION [PRECURSOR]"/>
    <property type="match status" value="1"/>
</dbReference>
<feature type="domain" description="Peptidoglycan beta-N-acetylmuramidase NamZ N-terminal" evidence="1">
    <location>
        <begin position="50"/>
        <end position="248"/>
    </location>
</feature>
<dbReference type="Gene3D" id="3.40.50.12170">
    <property type="entry name" value="Uncharacterised protein PF07075, DUF1343"/>
    <property type="match status" value="1"/>
</dbReference>